<evidence type="ECO:0000313" key="2">
    <source>
        <dbReference type="Proteomes" id="UP000265520"/>
    </source>
</evidence>
<accession>A0A392SIW9</accession>
<protein>
    <submittedName>
        <fullName evidence="1">Uncharacterized protein</fullName>
    </submittedName>
</protein>
<organism evidence="1 2">
    <name type="scientific">Trifolium medium</name>
    <dbReference type="NCBI Taxonomy" id="97028"/>
    <lineage>
        <taxon>Eukaryota</taxon>
        <taxon>Viridiplantae</taxon>
        <taxon>Streptophyta</taxon>
        <taxon>Embryophyta</taxon>
        <taxon>Tracheophyta</taxon>
        <taxon>Spermatophyta</taxon>
        <taxon>Magnoliopsida</taxon>
        <taxon>eudicotyledons</taxon>
        <taxon>Gunneridae</taxon>
        <taxon>Pentapetalae</taxon>
        <taxon>rosids</taxon>
        <taxon>fabids</taxon>
        <taxon>Fabales</taxon>
        <taxon>Fabaceae</taxon>
        <taxon>Papilionoideae</taxon>
        <taxon>50 kb inversion clade</taxon>
        <taxon>NPAAA clade</taxon>
        <taxon>Hologalegina</taxon>
        <taxon>IRL clade</taxon>
        <taxon>Trifolieae</taxon>
        <taxon>Trifolium</taxon>
    </lineage>
</organism>
<evidence type="ECO:0000313" key="1">
    <source>
        <dbReference type="EMBL" id="MCI47806.1"/>
    </source>
</evidence>
<proteinExistence type="predicted"/>
<dbReference type="Proteomes" id="UP000265520">
    <property type="component" value="Unassembled WGS sequence"/>
</dbReference>
<name>A0A392SIW9_9FABA</name>
<dbReference type="AlphaFoldDB" id="A0A392SIW9"/>
<comment type="caution">
    <text evidence="1">The sequence shown here is derived from an EMBL/GenBank/DDBJ whole genome shotgun (WGS) entry which is preliminary data.</text>
</comment>
<sequence length="52" mass="5762">MTTPKSVLPTTHPKAELLDKRSETVTAKDNEAGMRKSYQQANEAMIQETGNN</sequence>
<dbReference type="EMBL" id="LXQA010377322">
    <property type="protein sequence ID" value="MCI47806.1"/>
    <property type="molecule type" value="Genomic_DNA"/>
</dbReference>
<reference evidence="1 2" key="1">
    <citation type="journal article" date="2018" name="Front. Plant Sci.">
        <title>Red Clover (Trifolium pratense) and Zigzag Clover (T. medium) - A Picture of Genomic Similarities and Differences.</title>
        <authorList>
            <person name="Dluhosova J."/>
            <person name="Istvanek J."/>
            <person name="Nedelnik J."/>
            <person name="Repkova J."/>
        </authorList>
    </citation>
    <scope>NUCLEOTIDE SEQUENCE [LARGE SCALE GENOMIC DNA]</scope>
    <source>
        <strain evidence="2">cv. 10/8</strain>
        <tissue evidence="1">Leaf</tissue>
    </source>
</reference>
<keyword evidence="2" id="KW-1185">Reference proteome</keyword>